<feature type="binding site" evidence="5">
    <location>
        <position position="151"/>
    </location>
    <ligand>
        <name>Mn(2+)</name>
        <dbReference type="ChEBI" id="CHEBI:29035"/>
        <label>2</label>
    </ligand>
</feature>
<evidence type="ECO:0000256" key="5">
    <source>
        <dbReference type="HAMAP-Rule" id="MF_00737"/>
    </source>
</evidence>
<dbReference type="PANTHER" id="PTHR11358:SF35">
    <property type="entry name" value="FORMIMIDOYLGLUTAMASE"/>
    <property type="match status" value="1"/>
</dbReference>
<evidence type="ECO:0000256" key="3">
    <source>
        <dbReference type="ARBA" id="ARBA00022808"/>
    </source>
</evidence>
<comment type="cofactor">
    <cofactor evidence="5">
        <name>Mn(2+)</name>
        <dbReference type="ChEBI" id="CHEBI:29035"/>
    </cofactor>
    <text evidence="5">Binds 2 manganese ions per subunit.</text>
</comment>
<keyword evidence="1 5" id="KW-0479">Metal-binding</keyword>
<proteinExistence type="inferred from homology"/>
<feature type="binding site" evidence="5">
    <location>
        <position position="243"/>
    </location>
    <ligand>
        <name>Mn(2+)</name>
        <dbReference type="ChEBI" id="CHEBI:29035"/>
        <label>2</label>
    </ligand>
</feature>
<feature type="binding site" evidence="5">
    <location>
        <position position="153"/>
    </location>
    <ligand>
        <name>Mn(2+)</name>
        <dbReference type="ChEBI" id="CHEBI:29035"/>
        <label>1</label>
    </ligand>
</feature>
<evidence type="ECO:0000256" key="4">
    <source>
        <dbReference type="ARBA" id="ARBA00023211"/>
    </source>
</evidence>
<evidence type="ECO:0000313" key="9">
    <source>
        <dbReference type="Proteomes" id="UP001596495"/>
    </source>
</evidence>
<feature type="binding site" evidence="5">
    <location>
        <position position="123"/>
    </location>
    <ligand>
        <name>Mn(2+)</name>
        <dbReference type="ChEBI" id="CHEBI:29035"/>
        <label>1</label>
    </ligand>
</feature>
<evidence type="ECO:0000256" key="7">
    <source>
        <dbReference type="PROSITE-ProRule" id="PRU00742"/>
    </source>
</evidence>
<protein>
    <recommendedName>
        <fullName evidence="5 6">Formimidoylglutamase</fullName>
        <ecNumber evidence="5 6">3.5.3.8</ecNumber>
    </recommendedName>
    <alternativeName>
        <fullName evidence="5">Formiminoglutamase</fullName>
    </alternativeName>
    <alternativeName>
        <fullName evidence="5">Formiminoglutamate hydrolase</fullName>
    </alternativeName>
</protein>
<dbReference type="EC" id="3.5.3.8" evidence="5 6"/>
<comment type="function">
    <text evidence="5">Catalyzes the conversion of N-formimidoyl-L-glutamate to L-glutamate and formamide.</text>
</comment>
<comment type="catalytic activity">
    <reaction evidence="5">
        <text>N-formimidoyl-L-glutamate + H2O = formamide + L-glutamate</text>
        <dbReference type="Rhea" id="RHEA:22492"/>
        <dbReference type="ChEBI" id="CHEBI:15377"/>
        <dbReference type="ChEBI" id="CHEBI:16397"/>
        <dbReference type="ChEBI" id="CHEBI:29985"/>
        <dbReference type="ChEBI" id="CHEBI:58928"/>
        <dbReference type="EC" id="3.5.3.8"/>
    </reaction>
</comment>
<dbReference type="EMBL" id="JBHTBX010000008">
    <property type="protein sequence ID" value="MFC7435516.1"/>
    <property type="molecule type" value="Genomic_DNA"/>
</dbReference>
<dbReference type="HAMAP" id="MF_00737">
    <property type="entry name" value="Formimidoylglutam"/>
    <property type="match status" value="1"/>
</dbReference>
<sequence length="320" mass="33862">MSMPSTPFVWTGRVDADEAGDTTRWHQRIQPWGSHAREGVALIGFASDAGVQRNGGRAGASEGPQALRRALASLPVLDEPALWDAGDVLVAGDDLESAQSALADQVARVLSQGALPLVLGGGHEVAWGTFQGIVQGRPALRRLLIVNFDAHFDLRQAPMGNSGTPFRQIADWCADQGRPFDYHVLGISPLGNTRVLFDRAQALGVRYALDEDLQTENGVQTARDRLVQDLAACDAVYLTVCLDVLPGGQAPGVSAPAALGVPLATVLALIQPVLASGKLVAADIAELNPPMDRDGLTARVAARLAATVARHQGRMQRNPM</sequence>
<dbReference type="NCBIfam" id="TIGR01227">
    <property type="entry name" value="hutG"/>
    <property type="match status" value="1"/>
</dbReference>
<dbReference type="InterPro" id="IPR005923">
    <property type="entry name" value="HutG"/>
</dbReference>
<dbReference type="Gene3D" id="3.40.800.10">
    <property type="entry name" value="Ureohydrolase domain"/>
    <property type="match status" value="1"/>
</dbReference>
<keyword evidence="3 5" id="KW-0369">Histidine metabolism</keyword>
<evidence type="ECO:0000256" key="1">
    <source>
        <dbReference type="ARBA" id="ARBA00022723"/>
    </source>
</evidence>
<feature type="binding site" evidence="5">
    <location>
        <position position="149"/>
    </location>
    <ligand>
        <name>Mn(2+)</name>
        <dbReference type="ChEBI" id="CHEBI:29035"/>
        <label>1</label>
    </ligand>
</feature>
<keyword evidence="4 5" id="KW-0464">Manganese</keyword>
<comment type="similarity">
    <text evidence="5 7">Belongs to the arginase family.</text>
</comment>
<dbReference type="SUPFAM" id="SSF52768">
    <property type="entry name" value="Arginase/deacetylase"/>
    <property type="match status" value="1"/>
</dbReference>
<keyword evidence="2 5" id="KW-0378">Hydrolase</keyword>
<dbReference type="Proteomes" id="UP001596495">
    <property type="component" value="Unassembled WGS sequence"/>
</dbReference>
<comment type="pathway">
    <text evidence="5">Amino-acid degradation; L-histidine degradation into L-glutamate; L-glutamate from N-formimidoyl-L-glutamate (hydrolase route): step 1/1.</text>
</comment>
<feature type="binding site" evidence="5">
    <location>
        <position position="149"/>
    </location>
    <ligand>
        <name>Mn(2+)</name>
        <dbReference type="ChEBI" id="CHEBI:29035"/>
        <label>2</label>
    </ligand>
</feature>
<dbReference type="GO" id="GO:0050415">
    <property type="term" value="F:formimidoylglutamase activity"/>
    <property type="evidence" value="ECO:0007669"/>
    <property type="project" value="UniProtKB-EC"/>
</dbReference>
<dbReference type="RefSeq" id="WP_382258309.1">
    <property type="nucleotide sequence ID" value="NZ_JBHTBX010000008.1"/>
</dbReference>
<gene>
    <name evidence="5 8" type="primary">hutG</name>
    <name evidence="8" type="ORF">ACFQNJ_13460</name>
</gene>
<comment type="caution">
    <text evidence="8">The sequence shown here is derived from an EMBL/GenBank/DDBJ whole genome shotgun (WGS) entry which is preliminary data.</text>
</comment>
<dbReference type="Pfam" id="PF00491">
    <property type="entry name" value="Arginase"/>
    <property type="match status" value="1"/>
</dbReference>
<dbReference type="CDD" id="cd09988">
    <property type="entry name" value="Formimidoylglutamase"/>
    <property type="match status" value="1"/>
</dbReference>
<feature type="binding site" evidence="5">
    <location>
        <position position="241"/>
    </location>
    <ligand>
        <name>Mn(2+)</name>
        <dbReference type="ChEBI" id="CHEBI:29035"/>
        <label>2</label>
    </ligand>
</feature>
<evidence type="ECO:0000256" key="6">
    <source>
        <dbReference type="NCBIfam" id="TIGR01227"/>
    </source>
</evidence>
<dbReference type="PANTHER" id="PTHR11358">
    <property type="entry name" value="ARGINASE/AGMATINASE"/>
    <property type="match status" value="1"/>
</dbReference>
<keyword evidence="9" id="KW-1185">Reference proteome</keyword>
<dbReference type="PROSITE" id="PS51409">
    <property type="entry name" value="ARGINASE_2"/>
    <property type="match status" value="1"/>
</dbReference>
<name>A0ABW2RBV5_9BURK</name>
<dbReference type="InterPro" id="IPR023696">
    <property type="entry name" value="Ureohydrolase_dom_sf"/>
</dbReference>
<dbReference type="InterPro" id="IPR006035">
    <property type="entry name" value="Ureohydrolase"/>
</dbReference>
<accession>A0ABW2RBV5</accession>
<evidence type="ECO:0000256" key="2">
    <source>
        <dbReference type="ARBA" id="ARBA00022801"/>
    </source>
</evidence>
<evidence type="ECO:0000313" key="8">
    <source>
        <dbReference type="EMBL" id="MFC7435516.1"/>
    </source>
</evidence>
<feature type="binding site" evidence="5">
    <location>
        <position position="241"/>
    </location>
    <ligand>
        <name>Mn(2+)</name>
        <dbReference type="ChEBI" id="CHEBI:29035"/>
        <label>1</label>
    </ligand>
</feature>
<reference evidence="9" key="1">
    <citation type="journal article" date="2019" name="Int. J. Syst. Evol. Microbiol.">
        <title>The Global Catalogue of Microorganisms (GCM) 10K type strain sequencing project: providing services to taxonomists for standard genome sequencing and annotation.</title>
        <authorList>
            <consortium name="The Broad Institute Genomics Platform"/>
            <consortium name="The Broad Institute Genome Sequencing Center for Infectious Disease"/>
            <person name="Wu L."/>
            <person name="Ma J."/>
        </authorList>
    </citation>
    <scope>NUCLEOTIDE SEQUENCE [LARGE SCALE GENOMIC DNA]</scope>
    <source>
        <strain evidence="9">CCUG 54518</strain>
    </source>
</reference>
<organism evidence="8 9">
    <name type="scientific">Hydrogenophaga bisanensis</name>
    <dbReference type="NCBI Taxonomy" id="439611"/>
    <lineage>
        <taxon>Bacteria</taxon>
        <taxon>Pseudomonadati</taxon>
        <taxon>Pseudomonadota</taxon>
        <taxon>Betaproteobacteria</taxon>
        <taxon>Burkholderiales</taxon>
        <taxon>Comamonadaceae</taxon>
        <taxon>Hydrogenophaga</taxon>
    </lineage>
</organism>